<evidence type="ECO:0000256" key="1">
    <source>
        <dbReference type="SAM" id="Phobius"/>
    </source>
</evidence>
<reference evidence="2 3" key="1">
    <citation type="submission" date="2018-01" db="EMBL/GenBank/DDBJ databases">
        <title>Complete and assembled Genome of Pantoea calida DSM22759T.</title>
        <authorList>
            <person name="Stevens M.J.A."/>
            <person name="Zurfluh K."/>
            <person name="Stephan R."/>
        </authorList>
    </citation>
    <scope>NUCLEOTIDE SEQUENCE [LARGE SCALE GENOMIC DNA]</scope>
    <source>
        <strain evidence="2 3">DSM 22759</strain>
    </source>
</reference>
<dbReference type="EMBL" id="CP026378">
    <property type="protein sequence ID" value="AUY26353.1"/>
    <property type="molecule type" value="Genomic_DNA"/>
</dbReference>
<evidence type="ECO:0000313" key="3">
    <source>
        <dbReference type="Proteomes" id="UP000237673"/>
    </source>
</evidence>
<feature type="transmembrane region" description="Helical" evidence="1">
    <location>
        <begin position="39"/>
        <end position="58"/>
    </location>
</feature>
<dbReference type="Proteomes" id="UP000237673">
    <property type="component" value="Chromosome"/>
</dbReference>
<evidence type="ECO:0000313" key="2">
    <source>
        <dbReference type="EMBL" id="AUY26353.1"/>
    </source>
</evidence>
<name>A0ABN5HDW3_9GAMM</name>
<keyword evidence="1" id="KW-1133">Transmembrane helix</keyword>
<gene>
    <name evidence="2" type="ORF">C2E16_16575</name>
</gene>
<protein>
    <submittedName>
        <fullName evidence="2">Uncharacterized protein</fullName>
    </submittedName>
</protein>
<keyword evidence="1" id="KW-0812">Transmembrane</keyword>
<proteinExistence type="predicted"/>
<sequence length="68" mass="7831">MAAHTTLLDVTIVINININILFVFFTLLFYTALEAFFNGHAFVFEFILCISKLMFFSLDSLMAIRAYL</sequence>
<accession>A0ABN5HDW3</accession>
<feature type="transmembrane region" description="Helical" evidence="1">
    <location>
        <begin position="12"/>
        <end position="33"/>
    </location>
</feature>
<keyword evidence="3" id="KW-1185">Reference proteome</keyword>
<organism evidence="2 3">
    <name type="scientific">Mixta calida</name>
    <dbReference type="NCBI Taxonomy" id="665913"/>
    <lineage>
        <taxon>Bacteria</taxon>
        <taxon>Pseudomonadati</taxon>
        <taxon>Pseudomonadota</taxon>
        <taxon>Gammaproteobacteria</taxon>
        <taxon>Enterobacterales</taxon>
        <taxon>Erwiniaceae</taxon>
        <taxon>Mixta</taxon>
    </lineage>
</organism>
<keyword evidence="1" id="KW-0472">Membrane</keyword>